<dbReference type="AlphaFoldDB" id="A0A373A2T0"/>
<gene>
    <name evidence="1" type="ORF">DR950_36135</name>
</gene>
<proteinExistence type="predicted"/>
<sequence>MSTQNKDLFYGDTGARITDGVKGVFTPEIWTTQLLDDLEDNLILGNNKFTNRSYEGEFHKGGDTIRIPHFRWTDDDGNDIVNDYGMVKAYGKVGNRDHAQLEYMRMTVQKGSSFHLEIDSVDQLFTQPGVDKLSDLIRKRARIQAETIERTLATTLMYATQGLDYNSVEADAVPAAKLEGGAVELLDPVLKDQGDQVADGAVYGAVVDMVTQLDINNAPADRVIAVSPHVYRALLKDPQFIDAQRYGGTPVIPNGHIGSVLGVPILVSNTLGNHDRNKSPLIRNLTSDLNKLDMAAFATDAISLVMPFAEMKAYEPEESFTHAIKSRMFYDAKVIRPEQVIAVKSFEKPTTKVTK</sequence>
<dbReference type="RefSeq" id="WP_117490941.1">
    <property type="nucleotide sequence ID" value="NZ_QVIG01000001.1"/>
</dbReference>
<name>A0A373A2T0_9ACTN</name>
<evidence type="ECO:0000313" key="1">
    <source>
        <dbReference type="EMBL" id="RGD62466.1"/>
    </source>
</evidence>
<reference evidence="1 2" key="1">
    <citation type="submission" date="2018-08" db="EMBL/GenBank/DDBJ databases">
        <title>Diversity &amp; Physiological Properties of Lignin-Decomposing Actinobacteria from Soil.</title>
        <authorList>
            <person name="Roh S.G."/>
            <person name="Kim S.B."/>
        </authorList>
    </citation>
    <scope>NUCLEOTIDE SEQUENCE [LARGE SCALE GENOMIC DNA]</scope>
    <source>
        <strain evidence="1 2">MMS17-GH009</strain>
    </source>
</reference>
<evidence type="ECO:0008006" key="3">
    <source>
        <dbReference type="Google" id="ProtNLM"/>
    </source>
</evidence>
<accession>A0A373A2T0</accession>
<comment type="caution">
    <text evidence="1">The sequence shown here is derived from an EMBL/GenBank/DDBJ whole genome shotgun (WGS) entry which is preliminary data.</text>
</comment>
<dbReference type="EMBL" id="QVIG01000001">
    <property type="protein sequence ID" value="RGD62466.1"/>
    <property type="molecule type" value="Genomic_DNA"/>
</dbReference>
<keyword evidence="2" id="KW-1185">Reference proteome</keyword>
<organism evidence="1 2">
    <name type="scientific">Kitasatospora xanthocidica</name>
    <dbReference type="NCBI Taxonomy" id="83382"/>
    <lineage>
        <taxon>Bacteria</taxon>
        <taxon>Bacillati</taxon>
        <taxon>Actinomycetota</taxon>
        <taxon>Actinomycetes</taxon>
        <taxon>Kitasatosporales</taxon>
        <taxon>Streptomycetaceae</taxon>
        <taxon>Kitasatospora</taxon>
    </lineage>
</organism>
<protein>
    <recommendedName>
        <fullName evidence="3">Capsid protein</fullName>
    </recommendedName>
</protein>
<evidence type="ECO:0000313" key="2">
    <source>
        <dbReference type="Proteomes" id="UP000263377"/>
    </source>
</evidence>
<dbReference type="Proteomes" id="UP000263377">
    <property type="component" value="Unassembled WGS sequence"/>
</dbReference>